<evidence type="ECO:0008006" key="19">
    <source>
        <dbReference type="Google" id="ProtNLM"/>
    </source>
</evidence>
<dbReference type="Pfam" id="PF02563">
    <property type="entry name" value="Poly_export"/>
    <property type="match status" value="1"/>
</dbReference>
<sequence>MSRKSVDYARIVVIGLALVMAGCGTSGPYVHPAQVKAYMPEQKRNISIQPQLLDQPGPGVQASSRDYQVGPEDLLAIQVFGQDNLDREVRVNGQGTITLPLVGEISVAGLSPPKIEKRLEEAYGAEFLRHPQITVFVKEYRHQRVAVTGAVDKPGQYEMIGSRTLLEMLAVAGGLQDKPQGKAGDVVHIIRRRSASGPRLGQEGANGPFSEHSETIVIDLRRLLQEGATELNLPIRHGDIIHVPFAGNAYVLGGVRKPGSVAVKDRLTLTQAVAQAGGLDPVLGTKRVNILRLAENGAATTLSTDLGRVMAREEEDVALKDNDVVIVGESSVKKALFVFKELLPGAVSGAYRFAGN</sequence>
<keyword evidence="14" id="KW-0449">Lipoprotein</keyword>
<keyword evidence="9" id="KW-0406">Ion transport</keyword>
<keyword evidence="13" id="KW-0998">Cell outer membrane</keyword>
<keyword evidence="3" id="KW-0813">Transport</keyword>
<feature type="domain" description="SLBB" evidence="17">
    <location>
        <begin position="143"/>
        <end position="243"/>
    </location>
</feature>
<dbReference type="InterPro" id="IPR049712">
    <property type="entry name" value="Poly_export"/>
</dbReference>
<evidence type="ECO:0000259" key="15">
    <source>
        <dbReference type="Pfam" id="PF02563"/>
    </source>
</evidence>
<proteinExistence type="inferred from homology"/>
<evidence type="ECO:0000256" key="11">
    <source>
        <dbReference type="ARBA" id="ARBA00023136"/>
    </source>
</evidence>
<keyword evidence="12" id="KW-0564">Palmitate</keyword>
<keyword evidence="7" id="KW-0732">Signal</keyword>
<dbReference type="InterPro" id="IPR054765">
    <property type="entry name" value="SLBB_dom"/>
</dbReference>
<evidence type="ECO:0000256" key="4">
    <source>
        <dbReference type="ARBA" id="ARBA00022452"/>
    </source>
</evidence>
<evidence type="ECO:0000256" key="5">
    <source>
        <dbReference type="ARBA" id="ARBA00022597"/>
    </source>
</evidence>
<keyword evidence="4" id="KW-1134">Transmembrane beta strand</keyword>
<name>A0A7C3WS09_9BACT</name>
<dbReference type="EMBL" id="DTHB01000053">
    <property type="protein sequence ID" value="HGB15534.1"/>
    <property type="molecule type" value="Genomic_DNA"/>
</dbReference>
<evidence type="ECO:0000256" key="10">
    <source>
        <dbReference type="ARBA" id="ARBA00023114"/>
    </source>
</evidence>
<evidence type="ECO:0000259" key="17">
    <source>
        <dbReference type="Pfam" id="PF22461"/>
    </source>
</evidence>
<dbReference type="InterPro" id="IPR003715">
    <property type="entry name" value="Poly_export_N"/>
</dbReference>
<dbReference type="InterPro" id="IPR019554">
    <property type="entry name" value="Soluble_ligand-bd"/>
</dbReference>
<dbReference type="GO" id="GO:0006811">
    <property type="term" value="P:monoatomic ion transport"/>
    <property type="evidence" value="ECO:0007669"/>
    <property type="project" value="UniProtKB-KW"/>
</dbReference>
<evidence type="ECO:0000256" key="12">
    <source>
        <dbReference type="ARBA" id="ARBA00023139"/>
    </source>
</evidence>
<dbReference type="Pfam" id="PF22461">
    <property type="entry name" value="SLBB_2"/>
    <property type="match status" value="1"/>
</dbReference>
<evidence type="ECO:0000256" key="2">
    <source>
        <dbReference type="ARBA" id="ARBA00009450"/>
    </source>
</evidence>
<evidence type="ECO:0000313" key="18">
    <source>
        <dbReference type="EMBL" id="HGB15534.1"/>
    </source>
</evidence>
<evidence type="ECO:0000256" key="9">
    <source>
        <dbReference type="ARBA" id="ARBA00023065"/>
    </source>
</evidence>
<keyword evidence="6" id="KW-0812">Transmembrane</keyword>
<comment type="similarity">
    <text evidence="2">Belongs to the BexD/CtrA/VexA family.</text>
</comment>
<evidence type="ECO:0000256" key="13">
    <source>
        <dbReference type="ARBA" id="ARBA00023237"/>
    </source>
</evidence>
<feature type="domain" description="Soluble ligand binding" evidence="16">
    <location>
        <begin position="249"/>
        <end position="297"/>
    </location>
</feature>
<evidence type="ECO:0000256" key="1">
    <source>
        <dbReference type="ARBA" id="ARBA00004571"/>
    </source>
</evidence>
<keyword evidence="10" id="KW-0626">Porin</keyword>
<evidence type="ECO:0000256" key="8">
    <source>
        <dbReference type="ARBA" id="ARBA00023047"/>
    </source>
</evidence>
<organism evidence="18">
    <name type="scientific">Desulfobacca acetoxidans</name>
    <dbReference type="NCBI Taxonomy" id="60893"/>
    <lineage>
        <taxon>Bacteria</taxon>
        <taxon>Pseudomonadati</taxon>
        <taxon>Thermodesulfobacteriota</taxon>
        <taxon>Desulfobaccia</taxon>
        <taxon>Desulfobaccales</taxon>
        <taxon>Desulfobaccaceae</taxon>
        <taxon>Desulfobacca</taxon>
    </lineage>
</organism>
<accession>A0A7C3WS09</accession>
<keyword evidence="5" id="KW-0762">Sugar transport</keyword>
<dbReference type="PANTHER" id="PTHR33619:SF3">
    <property type="entry name" value="POLYSACCHARIDE EXPORT PROTEIN GFCE-RELATED"/>
    <property type="match status" value="1"/>
</dbReference>
<comment type="subcellular location">
    <subcellularLocation>
        <location evidence="1">Cell outer membrane</location>
        <topology evidence="1">Multi-pass membrane protein</topology>
    </subcellularLocation>
</comment>
<evidence type="ECO:0000256" key="14">
    <source>
        <dbReference type="ARBA" id="ARBA00023288"/>
    </source>
</evidence>
<evidence type="ECO:0000256" key="7">
    <source>
        <dbReference type="ARBA" id="ARBA00022729"/>
    </source>
</evidence>
<dbReference type="GO" id="GO:0015288">
    <property type="term" value="F:porin activity"/>
    <property type="evidence" value="ECO:0007669"/>
    <property type="project" value="UniProtKB-KW"/>
</dbReference>
<comment type="caution">
    <text evidence="18">The sequence shown here is derived from an EMBL/GenBank/DDBJ whole genome shotgun (WGS) entry which is preliminary data.</text>
</comment>
<dbReference type="GO" id="GO:0046930">
    <property type="term" value="C:pore complex"/>
    <property type="evidence" value="ECO:0007669"/>
    <property type="project" value="UniProtKB-KW"/>
</dbReference>
<keyword evidence="8" id="KW-0625">Polysaccharide transport</keyword>
<reference evidence="18" key="1">
    <citation type="journal article" date="2020" name="mSystems">
        <title>Genome- and Community-Level Interaction Insights into Carbon Utilization and Element Cycling Functions of Hydrothermarchaeota in Hydrothermal Sediment.</title>
        <authorList>
            <person name="Zhou Z."/>
            <person name="Liu Y."/>
            <person name="Xu W."/>
            <person name="Pan J."/>
            <person name="Luo Z.H."/>
            <person name="Li M."/>
        </authorList>
    </citation>
    <scope>NUCLEOTIDE SEQUENCE [LARGE SCALE GENOMIC DNA]</scope>
    <source>
        <strain evidence="18">SpSt-776</strain>
    </source>
</reference>
<gene>
    <name evidence="18" type="ORF">ENV62_09910</name>
</gene>
<evidence type="ECO:0000259" key="16">
    <source>
        <dbReference type="Pfam" id="PF10531"/>
    </source>
</evidence>
<dbReference type="Pfam" id="PF10531">
    <property type="entry name" value="SLBB"/>
    <property type="match status" value="1"/>
</dbReference>
<evidence type="ECO:0000256" key="3">
    <source>
        <dbReference type="ARBA" id="ARBA00022448"/>
    </source>
</evidence>
<dbReference type="PANTHER" id="PTHR33619">
    <property type="entry name" value="POLYSACCHARIDE EXPORT PROTEIN GFCE-RELATED"/>
    <property type="match status" value="1"/>
</dbReference>
<feature type="domain" description="Polysaccharide export protein N-terminal" evidence="15">
    <location>
        <begin position="62"/>
        <end position="138"/>
    </location>
</feature>
<dbReference type="Gene3D" id="3.10.560.10">
    <property type="entry name" value="Outer membrane lipoprotein wza domain like"/>
    <property type="match status" value="2"/>
</dbReference>
<dbReference type="GO" id="GO:0015159">
    <property type="term" value="F:polysaccharide transmembrane transporter activity"/>
    <property type="evidence" value="ECO:0007669"/>
    <property type="project" value="InterPro"/>
</dbReference>
<protein>
    <recommendedName>
        <fullName evidence="19">Polysaccharide export protein</fullName>
    </recommendedName>
</protein>
<keyword evidence="11" id="KW-0472">Membrane</keyword>
<dbReference type="GO" id="GO:0009279">
    <property type="term" value="C:cell outer membrane"/>
    <property type="evidence" value="ECO:0007669"/>
    <property type="project" value="UniProtKB-SubCell"/>
</dbReference>
<dbReference type="AlphaFoldDB" id="A0A7C3WS09"/>
<dbReference type="PROSITE" id="PS51257">
    <property type="entry name" value="PROKAR_LIPOPROTEIN"/>
    <property type="match status" value="1"/>
</dbReference>
<evidence type="ECO:0000256" key="6">
    <source>
        <dbReference type="ARBA" id="ARBA00022692"/>
    </source>
</evidence>